<feature type="domain" description="Methyltransferase type 11" evidence="2">
    <location>
        <begin position="69"/>
        <end position="165"/>
    </location>
</feature>
<proteinExistence type="predicted"/>
<evidence type="ECO:0000313" key="3">
    <source>
        <dbReference type="EMBL" id="PIO44210.1"/>
    </source>
</evidence>
<evidence type="ECO:0000259" key="2">
    <source>
        <dbReference type="Pfam" id="PF08241"/>
    </source>
</evidence>
<dbReference type="AlphaFoldDB" id="A0A2N9VXJ2"/>
<dbReference type="Gene3D" id="3.40.50.150">
    <property type="entry name" value="Vaccinia Virus protein VP39"/>
    <property type="match status" value="1"/>
</dbReference>
<organism evidence="3 4">
    <name type="scientific">Phyllobacterium zundukense</name>
    <dbReference type="NCBI Taxonomy" id="1867719"/>
    <lineage>
        <taxon>Bacteria</taxon>
        <taxon>Pseudomonadati</taxon>
        <taxon>Pseudomonadota</taxon>
        <taxon>Alphaproteobacteria</taxon>
        <taxon>Hyphomicrobiales</taxon>
        <taxon>Phyllobacteriaceae</taxon>
        <taxon>Phyllobacterium</taxon>
    </lineage>
</organism>
<keyword evidence="4" id="KW-1185">Reference proteome</keyword>
<reference evidence="4" key="1">
    <citation type="journal article" date="2017" name="Int J Environ Stud">
        <title>Does the Miocene-Pliocene relict legume Oxytropis triphylla form nitrogen-fixing nodules with a combination of bacterial strains?</title>
        <authorList>
            <person name="Safronova V."/>
            <person name="Belimov A."/>
            <person name="Sazanova A."/>
            <person name="Kuznetsova I."/>
            <person name="Popova J."/>
            <person name="Andronov E."/>
            <person name="Verkhozina A."/>
            <person name="Tikhonovich I."/>
        </authorList>
    </citation>
    <scope>NUCLEOTIDE SEQUENCE [LARGE SCALE GENOMIC DNA]</scope>
    <source>
        <strain evidence="4">Tri-38</strain>
    </source>
</reference>
<evidence type="ECO:0000313" key="4">
    <source>
        <dbReference type="Proteomes" id="UP000232163"/>
    </source>
</evidence>
<dbReference type="InterPro" id="IPR029063">
    <property type="entry name" value="SAM-dependent_MTases_sf"/>
</dbReference>
<dbReference type="GO" id="GO:0008757">
    <property type="term" value="F:S-adenosylmethionine-dependent methyltransferase activity"/>
    <property type="evidence" value="ECO:0007669"/>
    <property type="project" value="InterPro"/>
</dbReference>
<gene>
    <name evidence="3" type="ORF">B5P45_13065</name>
</gene>
<dbReference type="RefSeq" id="WP_100003436.1">
    <property type="nucleotide sequence ID" value="NZ_CP017944.1"/>
</dbReference>
<keyword evidence="1" id="KW-0808">Transferase</keyword>
<dbReference type="CDD" id="cd02440">
    <property type="entry name" value="AdoMet_MTases"/>
    <property type="match status" value="1"/>
</dbReference>
<dbReference type="Proteomes" id="UP000232163">
    <property type="component" value="Unassembled WGS sequence"/>
</dbReference>
<dbReference type="InterPro" id="IPR013216">
    <property type="entry name" value="Methyltransf_11"/>
</dbReference>
<dbReference type="PANTHER" id="PTHR44068:SF11">
    <property type="entry name" value="GERANYL DIPHOSPHATE 2-C-METHYLTRANSFERASE"/>
    <property type="match status" value="1"/>
</dbReference>
<dbReference type="SUPFAM" id="SSF53335">
    <property type="entry name" value="S-adenosyl-L-methionine-dependent methyltransferases"/>
    <property type="match status" value="1"/>
</dbReference>
<dbReference type="OrthoDB" id="7856199at2"/>
<comment type="caution">
    <text evidence="3">The sequence shown here is derived from an EMBL/GenBank/DDBJ whole genome shotgun (WGS) entry which is preliminary data.</text>
</comment>
<evidence type="ECO:0000256" key="1">
    <source>
        <dbReference type="ARBA" id="ARBA00022679"/>
    </source>
</evidence>
<name>A0A2N9VXJ2_9HYPH</name>
<dbReference type="InterPro" id="IPR050447">
    <property type="entry name" value="Erg6_SMT_methyltransf"/>
</dbReference>
<dbReference type="PANTHER" id="PTHR44068">
    <property type="entry name" value="ZGC:194242"/>
    <property type="match status" value="1"/>
</dbReference>
<dbReference type="KEGG" id="pht:BLM14_27930"/>
<dbReference type="Pfam" id="PF08241">
    <property type="entry name" value="Methyltransf_11"/>
    <property type="match status" value="1"/>
</dbReference>
<keyword evidence="3" id="KW-0830">Ubiquinone</keyword>
<dbReference type="EMBL" id="MZMT01000033">
    <property type="protein sequence ID" value="PIO44210.1"/>
    <property type="molecule type" value="Genomic_DNA"/>
</dbReference>
<protein>
    <submittedName>
        <fullName evidence="3">Ubiquinone biosynthesis protein</fullName>
    </submittedName>
</protein>
<sequence length="274" mass="30106">MTTEEQVAKHYTHGALERTILEALIASGKDIDTLVASDMSVLDELHLGWRAATVELGKNLGVEPHMRLLDVGSGIGGPARYFAETYECRVTGVDLTDEFVEVAEALTSRCGLDDRVSFHQASALALPFEDQSFDAATMIHVGMNIEDKATLFAEVHRVLKPGARFGVYDVMRMLDVALAYPMPWAETNATSFVETRETYRRLLMAHGFEIEQENSRRELALKLAQEMREKAAIDGPSPLGPHVIMGAAAKPRLANVFEALQNGVIAPIEIIARA</sequence>
<accession>A0A2N9VXJ2</accession>